<dbReference type="SUPFAM" id="SSF88946">
    <property type="entry name" value="Sigma2 domain of RNA polymerase sigma factors"/>
    <property type="match status" value="1"/>
</dbReference>
<comment type="similarity">
    <text evidence="1">Belongs to the sigma-70 factor family. ECF subfamily.</text>
</comment>
<feature type="region of interest" description="Disordered" evidence="6">
    <location>
        <begin position="1"/>
        <end position="35"/>
    </location>
</feature>
<reference evidence="8 9" key="1">
    <citation type="submission" date="2023-09" db="EMBL/GenBank/DDBJ databases">
        <title>Streptomyces sp. nov.: A antagonism against Alternaria gaisen Producing Streptochlin, Isolated from Tamarix root soil.</title>
        <authorList>
            <person name="Chen Y."/>
        </authorList>
    </citation>
    <scope>NUCLEOTIDE SEQUENCE [LARGE SCALE GENOMIC DNA]</scope>
    <source>
        <strain evidence="8 9">TRM76323</strain>
    </source>
</reference>
<keyword evidence="3" id="KW-0731">Sigma factor</keyword>
<feature type="compositionally biased region" description="Low complexity" evidence="6">
    <location>
        <begin position="21"/>
        <end position="33"/>
    </location>
</feature>
<feature type="region of interest" description="Disordered" evidence="6">
    <location>
        <begin position="277"/>
        <end position="299"/>
    </location>
</feature>
<evidence type="ECO:0000313" key="8">
    <source>
        <dbReference type="EMBL" id="MDT9683273.1"/>
    </source>
</evidence>
<gene>
    <name evidence="8" type="ORF">RND61_14505</name>
</gene>
<evidence type="ECO:0000256" key="6">
    <source>
        <dbReference type="SAM" id="MobiDB-lite"/>
    </source>
</evidence>
<feature type="compositionally biased region" description="Basic and acidic residues" evidence="6">
    <location>
        <begin position="277"/>
        <end position="288"/>
    </location>
</feature>
<keyword evidence="4" id="KW-0238">DNA-binding</keyword>
<comment type="caution">
    <text evidence="8">The sequence shown here is derived from an EMBL/GenBank/DDBJ whole genome shotgun (WGS) entry which is preliminary data.</text>
</comment>
<evidence type="ECO:0000259" key="7">
    <source>
        <dbReference type="Pfam" id="PF08281"/>
    </source>
</evidence>
<sequence>MTQGTIGGARAATAPDPPPGGVDAPGPGTATAPPATPVEAFDALYAYAAPGLVRQAYVLTGRRGLAREAVEYAFHRAWDRWPEVAVDRDPGGWVRAAAHDYALSPWHRLRRAHRRPDPPAGGATTRALRDALLELPAPYRRTLLLYDGLGVGLPEVAAETEASSPAAAQRLLHAREAVAERVPALAEPEALRERLAELLEQGAATTLATPRTVRAGGERRVWLWTRGTAALSALIVTATAFTLATAPTRYEPPLAPGEAVAGVPVLSGPERLTRQDEELRSHLEREPVKGPVRLVPSPY</sequence>
<dbReference type="PANTHER" id="PTHR43133">
    <property type="entry name" value="RNA POLYMERASE ECF-TYPE SIGMA FACTO"/>
    <property type="match status" value="1"/>
</dbReference>
<evidence type="ECO:0000256" key="5">
    <source>
        <dbReference type="ARBA" id="ARBA00023163"/>
    </source>
</evidence>
<name>A0ABU3QKI1_9ACTN</name>
<keyword evidence="9" id="KW-1185">Reference proteome</keyword>
<dbReference type="InterPro" id="IPR036388">
    <property type="entry name" value="WH-like_DNA-bd_sf"/>
</dbReference>
<dbReference type="SUPFAM" id="SSF88659">
    <property type="entry name" value="Sigma3 and sigma4 domains of RNA polymerase sigma factors"/>
    <property type="match status" value="1"/>
</dbReference>
<dbReference type="PANTHER" id="PTHR43133:SF8">
    <property type="entry name" value="RNA POLYMERASE SIGMA FACTOR HI_1459-RELATED"/>
    <property type="match status" value="1"/>
</dbReference>
<dbReference type="InterPro" id="IPR039425">
    <property type="entry name" value="RNA_pol_sigma-70-like"/>
</dbReference>
<dbReference type="InterPro" id="IPR013325">
    <property type="entry name" value="RNA_pol_sigma_r2"/>
</dbReference>
<keyword evidence="5" id="KW-0804">Transcription</keyword>
<dbReference type="RefSeq" id="WP_315878342.1">
    <property type="nucleotide sequence ID" value="NZ_JAWCTQ010000015.1"/>
</dbReference>
<dbReference type="Pfam" id="PF08281">
    <property type="entry name" value="Sigma70_r4_2"/>
    <property type="match status" value="1"/>
</dbReference>
<dbReference type="Gene3D" id="1.10.10.10">
    <property type="entry name" value="Winged helix-like DNA-binding domain superfamily/Winged helix DNA-binding domain"/>
    <property type="match status" value="1"/>
</dbReference>
<protein>
    <recommendedName>
        <fullName evidence="7">RNA polymerase sigma factor 70 region 4 type 2 domain-containing protein</fullName>
    </recommendedName>
</protein>
<evidence type="ECO:0000256" key="2">
    <source>
        <dbReference type="ARBA" id="ARBA00023015"/>
    </source>
</evidence>
<dbReference type="Proteomes" id="UP001250181">
    <property type="component" value="Unassembled WGS sequence"/>
</dbReference>
<organism evidence="8 9">
    <name type="scientific">Streptomyces tamarix</name>
    <dbReference type="NCBI Taxonomy" id="3078565"/>
    <lineage>
        <taxon>Bacteria</taxon>
        <taxon>Bacillati</taxon>
        <taxon>Actinomycetota</taxon>
        <taxon>Actinomycetes</taxon>
        <taxon>Kitasatosporales</taxon>
        <taxon>Streptomycetaceae</taxon>
        <taxon>Streptomyces</taxon>
    </lineage>
</organism>
<accession>A0ABU3QKI1</accession>
<evidence type="ECO:0000313" key="9">
    <source>
        <dbReference type="Proteomes" id="UP001250181"/>
    </source>
</evidence>
<keyword evidence="2" id="KW-0805">Transcription regulation</keyword>
<dbReference type="InterPro" id="IPR013324">
    <property type="entry name" value="RNA_pol_sigma_r3/r4-like"/>
</dbReference>
<dbReference type="InterPro" id="IPR013249">
    <property type="entry name" value="RNA_pol_sigma70_r4_t2"/>
</dbReference>
<dbReference type="EMBL" id="JAWCTQ010000015">
    <property type="protein sequence ID" value="MDT9683273.1"/>
    <property type="molecule type" value="Genomic_DNA"/>
</dbReference>
<dbReference type="Gene3D" id="1.10.1740.10">
    <property type="match status" value="1"/>
</dbReference>
<evidence type="ECO:0000256" key="3">
    <source>
        <dbReference type="ARBA" id="ARBA00023082"/>
    </source>
</evidence>
<evidence type="ECO:0000256" key="4">
    <source>
        <dbReference type="ARBA" id="ARBA00023125"/>
    </source>
</evidence>
<evidence type="ECO:0000256" key="1">
    <source>
        <dbReference type="ARBA" id="ARBA00010641"/>
    </source>
</evidence>
<proteinExistence type="inferred from homology"/>
<feature type="domain" description="RNA polymerase sigma factor 70 region 4 type 2" evidence="7">
    <location>
        <begin position="126"/>
        <end position="177"/>
    </location>
</feature>